<dbReference type="Pfam" id="PF07519">
    <property type="entry name" value="Tannase"/>
    <property type="match status" value="1"/>
</dbReference>
<proteinExistence type="inferred from homology"/>
<evidence type="ECO:0000256" key="8">
    <source>
        <dbReference type="RuleBase" id="RU361238"/>
    </source>
</evidence>
<dbReference type="GO" id="GO:0030600">
    <property type="term" value="F:feruloyl esterase activity"/>
    <property type="evidence" value="ECO:0007669"/>
    <property type="project" value="UniProtKB-ARBA"/>
</dbReference>
<evidence type="ECO:0000256" key="5">
    <source>
        <dbReference type="ARBA" id="ARBA00022801"/>
    </source>
</evidence>
<protein>
    <recommendedName>
        <fullName evidence="8">Carboxylic ester hydrolase</fullName>
        <ecNumber evidence="8">3.1.1.-</ecNumber>
    </recommendedName>
</protein>
<dbReference type="PANTHER" id="PTHR33938">
    <property type="entry name" value="FERULOYL ESTERASE B-RELATED"/>
    <property type="match status" value="1"/>
</dbReference>
<keyword evidence="5 8" id="KW-0378">Hydrolase</keyword>
<organism evidence="9 10">
    <name type="scientific">Botrytis hyacinthi</name>
    <dbReference type="NCBI Taxonomy" id="278943"/>
    <lineage>
        <taxon>Eukaryota</taxon>
        <taxon>Fungi</taxon>
        <taxon>Dikarya</taxon>
        <taxon>Ascomycota</taxon>
        <taxon>Pezizomycotina</taxon>
        <taxon>Leotiomycetes</taxon>
        <taxon>Helotiales</taxon>
        <taxon>Sclerotiniaceae</taxon>
        <taxon>Botrytis</taxon>
    </lineage>
</organism>
<comment type="caution">
    <text evidence="9">The sequence shown here is derived from an EMBL/GenBank/DDBJ whole genome shotgun (WGS) entry which is preliminary data.</text>
</comment>
<keyword evidence="2" id="KW-0719">Serine esterase</keyword>
<evidence type="ECO:0000313" key="9">
    <source>
        <dbReference type="EMBL" id="TGO38541.1"/>
    </source>
</evidence>
<dbReference type="EMBL" id="PQXK01000072">
    <property type="protein sequence ID" value="TGO38541.1"/>
    <property type="molecule type" value="Genomic_DNA"/>
</dbReference>
<evidence type="ECO:0000256" key="2">
    <source>
        <dbReference type="ARBA" id="ARBA00022487"/>
    </source>
</evidence>
<comment type="similarity">
    <text evidence="1 8">Belongs to the tannase family.</text>
</comment>
<keyword evidence="4" id="KW-0732">Signal</keyword>
<evidence type="ECO:0000256" key="4">
    <source>
        <dbReference type="ARBA" id="ARBA00022729"/>
    </source>
</evidence>
<keyword evidence="6" id="KW-0106">Calcium</keyword>
<dbReference type="AlphaFoldDB" id="A0A4Z1GUA3"/>
<keyword evidence="10" id="KW-1185">Reference proteome</keyword>
<dbReference type="Proteomes" id="UP000297814">
    <property type="component" value="Unassembled WGS sequence"/>
</dbReference>
<evidence type="ECO:0000256" key="3">
    <source>
        <dbReference type="ARBA" id="ARBA00022723"/>
    </source>
</evidence>
<gene>
    <name evidence="9" type="ORF">BHYA_0072g00040</name>
</gene>
<dbReference type="SUPFAM" id="SSF53474">
    <property type="entry name" value="alpha/beta-Hydrolases"/>
    <property type="match status" value="1"/>
</dbReference>
<evidence type="ECO:0000313" key="10">
    <source>
        <dbReference type="Proteomes" id="UP000297814"/>
    </source>
</evidence>
<keyword evidence="7" id="KW-1015">Disulfide bond</keyword>
<name>A0A4Z1GUA3_9HELO</name>
<accession>A0A4Z1GUA3</accession>
<sequence length="518" mass="55256">MASPCNISTLPYPDLPGASFLSGTAVAVLNYTASSIAPLNQGPSINITSLDFCNVTLTYTHPGQNDTINVKIYLPSSSSWNGRFMGTGGGGFNAGGIDTYMTPPVSDGYVAAGTDAGHYVDNEDITTTEFYATNWAQVSPGNVNVYLLEDFASVAVNEMTIIGKAVAASYYGKKPDYAYWNGCSTGGRQGMMMAQRYPDGYDGILAGAPGIHWAELVPAMYWPQFLMNHLGTYPSPCEFDAITAAAIQACDGLDGVTDGILSAPDLCKFHANSTVGRNVSCSDGSTAIVSSEAAIVAQATWEGPRAEDGSFLWYGLNPSSSLSTGTAITFCTKGNANCMGFPSPFPVDWINLFVVKNASFSLNNITQREFAHLIHSSVHQYASVIGTTDADLSAFKKTGGKIISWHGLSDQLNPLGGTTQYYHSVEKKDAKVRDFYRLFEAPGVQHCSGGNGPYPVDMMGALVRWVEQGVAPDVLMARTMPTGNQTVIERNLCPYPLVAKYVSGDSNVASSFVCSLEF</sequence>
<evidence type="ECO:0000256" key="1">
    <source>
        <dbReference type="ARBA" id="ARBA00006249"/>
    </source>
</evidence>
<keyword evidence="3" id="KW-0479">Metal-binding</keyword>
<dbReference type="EC" id="3.1.1.-" evidence="8"/>
<dbReference type="InterPro" id="IPR029058">
    <property type="entry name" value="AB_hydrolase_fold"/>
</dbReference>
<dbReference type="PANTHER" id="PTHR33938:SF8">
    <property type="entry name" value="CARBOXYLIC ESTER HYDROLASE"/>
    <property type="match status" value="1"/>
</dbReference>
<reference evidence="9 10" key="1">
    <citation type="submission" date="2017-12" db="EMBL/GenBank/DDBJ databases">
        <title>Comparative genomics of Botrytis spp.</title>
        <authorList>
            <person name="Valero-Jimenez C.A."/>
            <person name="Tapia P."/>
            <person name="Veloso J."/>
            <person name="Silva-Moreno E."/>
            <person name="Staats M."/>
            <person name="Valdes J.H."/>
            <person name="Van Kan J.A.L."/>
        </authorList>
    </citation>
    <scope>NUCLEOTIDE SEQUENCE [LARGE SCALE GENOMIC DNA]</scope>
    <source>
        <strain evidence="9 10">Bh0001</strain>
    </source>
</reference>
<evidence type="ECO:0000256" key="6">
    <source>
        <dbReference type="ARBA" id="ARBA00022837"/>
    </source>
</evidence>
<dbReference type="InterPro" id="IPR011118">
    <property type="entry name" value="Tannase/feruloyl_esterase"/>
</dbReference>
<evidence type="ECO:0000256" key="7">
    <source>
        <dbReference type="ARBA" id="ARBA00023157"/>
    </source>
</evidence>
<dbReference type="GO" id="GO:0046872">
    <property type="term" value="F:metal ion binding"/>
    <property type="evidence" value="ECO:0007669"/>
    <property type="project" value="UniProtKB-KW"/>
</dbReference>